<keyword evidence="3" id="KW-1185">Reference proteome</keyword>
<keyword evidence="1" id="KW-0472">Membrane</keyword>
<feature type="transmembrane region" description="Helical" evidence="1">
    <location>
        <begin position="68"/>
        <end position="92"/>
    </location>
</feature>
<name>A0ABR0RBP2_9EURO</name>
<evidence type="ECO:0000313" key="2">
    <source>
        <dbReference type="EMBL" id="KAK5937628.1"/>
    </source>
</evidence>
<organism evidence="2 3">
    <name type="scientific">Knufia obscura</name>
    <dbReference type="NCBI Taxonomy" id="1635080"/>
    <lineage>
        <taxon>Eukaryota</taxon>
        <taxon>Fungi</taxon>
        <taxon>Dikarya</taxon>
        <taxon>Ascomycota</taxon>
        <taxon>Pezizomycotina</taxon>
        <taxon>Eurotiomycetes</taxon>
        <taxon>Chaetothyriomycetidae</taxon>
        <taxon>Chaetothyriales</taxon>
        <taxon>Trichomeriaceae</taxon>
        <taxon>Knufia</taxon>
    </lineage>
</organism>
<accession>A0ABR0RBP2</accession>
<keyword evidence="1" id="KW-1133">Transmembrane helix</keyword>
<evidence type="ECO:0000256" key="1">
    <source>
        <dbReference type="SAM" id="Phobius"/>
    </source>
</evidence>
<protein>
    <submittedName>
        <fullName evidence="2">Uncharacterized protein</fullName>
    </submittedName>
</protein>
<gene>
    <name evidence="2" type="ORF">PMZ80_010248</name>
</gene>
<proteinExistence type="predicted"/>
<dbReference type="Proteomes" id="UP001334248">
    <property type="component" value="Unassembled WGS sequence"/>
</dbReference>
<dbReference type="RefSeq" id="XP_064725718.1">
    <property type="nucleotide sequence ID" value="XM_064878639.1"/>
</dbReference>
<evidence type="ECO:0000313" key="3">
    <source>
        <dbReference type="Proteomes" id="UP001334248"/>
    </source>
</evidence>
<dbReference type="GeneID" id="90003697"/>
<keyword evidence="1" id="KW-0812">Transmembrane</keyword>
<sequence>MPIDPNTTMAVAMNTARNATELCEWFTHNNLTNALTARICAESAIIANDSINNSTSHTSSGSHTVLPAGYIVLIIGIGLLPTFWLLFSNLWLMPRLASRDRARQQLEAVDGDGDAWDVQVVGVEEEWIVDIEKEAVNERKEWRST</sequence>
<dbReference type="EMBL" id="JAVHJV010000016">
    <property type="protein sequence ID" value="KAK5937628.1"/>
    <property type="molecule type" value="Genomic_DNA"/>
</dbReference>
<reference evidence="2 3" key="1">
    <citation type="journal article" date="2023" name="Res Sq">
        <title>Genomic and morphological characterization of Knufia obscura isolated from the Mars 2020 spacecraft assembly facility.</title>
        <authorList>
            <person name="Chander A.M."/>
            <person name="Teixeira M.M."/>
            <person name="Singh N.K."/>
            <person name="Williams M.P."/>
            <person name="Parker C.W."/>
            <person name="Leo P."/>
            <person name="Stajich J.E."/>
            <person name="Torok T."/>
            <person name="Tighe S."/>
            <person name="Mason C.E."/>
            <person name="Venkateswaran K."/>
        </authorList>
    </citation>
    <scope>NUCLEOTIDE SEQUENCE [LARGE SCALE GENOMIC DNA]</scope>
    <source>
        <strain evidence="2 3">CCFEE 5817</strain>
    </source>
</reference>
<comment type="caution">
    <text evidence="2">The sequence shown here is derived from an EMBL/GenBank/DDBJ whole genome shotgun (WGS) entry which is preliminary data.</text>
</comment>